<gene>
    <name evidence="1" type="ORF">Vadar_005036</name>
</gene>
<keyword evidence="2" id="KW-1185">Reference proteome</keyword>
<accession>A0ACB7XWS9</accession>
<organism evidence="1 2">
    <name type="scientific">Vaccinium darrowii</name>
    <dbReference type="NCBI Taxonomy" id="229202"/>
    <lineage>
        <taxon>Eukaryota</taxon>
        <taxon>Viridiplantae</taxon>
        <taxon>Streptophyta</taxon>
        <taxon>Embryophyta</taxon>
        <taxon>Tracheophyta</taxon>
        <taxon>Spermatophyta</taxon>
        <taxon>Magnoliopsida</taxon>
        <taxon>eudicotyledons</taxon>
        <taxon>Gunneridae</taxon>
        <taxon>Pentapetalae</taxon>
        <taxon>asterids</taxon>
        <taxon>Ericales</taxon>
        <taxon>Ericaceae</taxon>
        <taxon>Vaccinioideae</taxon>
        <taxon>Vaccinieae</taxon>
        <taxon>Vaccinium</taxon>
    </lineage>
</organism>
<sequence>MMKSIPQLRELEISGCKGMSRIVAEENGLGESSVDEVEFPQLARLKLKVLPNLVSFFPKVTTALQPLFNGKVAIPMLKYLELKQLNNLSDIWFSELPTSSFSELKELKVAACKNLRSTFHPSMVKALANLEKLVITNCSKMKAVVDSKGKGKGRKMDKAMFPQLREMELNSLPNLKMFCPFTCPLEFPLLSQMGIQDCPSMDAFSSGHLTFPKLCLSGTSKDILYRLKRFAEEQGHLFSRATLSDEDDDDRRRHKEHGDEEDKQEVEEEKGEEKDKNGQAQLDEEDGDEKDNATSVPRGARQRHASARWAPRQRQVASTSAPGGRHVSPCQQPRHATSAPDVEEGAGGHESERTKRIKGTVRTRKRQCGAYDGDGTMVQNRLMIRQCLARQAMSSSRHVDWRLLGILIVSIPESRHISQRTILTKHTQNKSKLEYMMRNFVSKVECIPNVGRGGLGFEFGGDTTEEALLSVVLKNFYTQVNGGRLICDLG</sequence>
<dbReference type="Proteomes" id="UP000828048">
    <property type="component" value="Chromosome 5"/>
</dbReference>
<proteinExistence type="predicted"/>
<comment type="caution">
    <text evidence="1">The sequence shown here is derived from an EMBL/GenBank/DDBJ whole genome shotgun (WGS) entry which is preliminary data.</text>
</comment>
<evidence type="ECO:0000313" key="1">
    <source>
        <dbReference type="EMBL" id="KAH7845701.1"/>
    </source>
</evidence>
<protein>
    <submittedName>
        <fullName evidence="1">Uncharacterized protein</fullName>
    </submittedName>
</protein>
<dbReference type="EMBL" id="CM037155">
    <property type="protein sequence ID" value="KAH7845701.1"/>
    <property type="molecule type" value="Genomic_DNA"/>
</dbReference>
<reference evidence="1 2" key="1">
    <citation type="journal article" date="2021" name="Hortic Res">
        <title>High-quality reference genome and annotation aids understanding of berry development for evergreen blueberry (Vaccinium darrowii).</title>
        <authorList>
            <person name="Yu J."/>
            <person name="Hulse-Kemp A.M."/>
            <person name="Babiker E."/>
            <person name="Staton M."/>
        </authorList>
    </citation>
    <scope>NUCLEOTIDE SEQUENCE [LARGE SCALE GENOMIC DNA]</scope>
    <source>
        <strain evidence="2">cv. NJ 8807/NJ 8810</strain>
        <tissue evidence="1">Young leaf</tissue>
    </source>
</reference>
<name>A0ACB7XWS9_9ERIC</name>
<evidence type="ECO:0000313" key="2">
    <source>
        <dbReference type="Proteomes" id="UP000828048"/>
    </source>
</evidence>